<reference evidence="2 3" key="1">
    <citation type="submission" date="2016-06" db="EMBL/GenBank/DDBJ databases">
        <authorList>
            <person name="Kjaerup R.B."/>
            <person name="Dalgaard T.S."/>
            <person name="Juul-Madsen H.R."/>
        </authorList>
    </citation>
    <scope>NUCLEOTIDE SEQUENCE [LARGE SCALE GENOMIC DNA]</scope>
    <source>
        <strain evidence="2 3">DSM 16361</strain>
    </source>
</reference>
<protein>
    <recommendedName>
        <fullName evidence="4">Pyrrolo-quinoline quinone</fullName>
    </recommendedName>
</protein>
<evidence type="ECO:0008006" key="4">
    <source>
        <dbReference type="Google" id="ProtNLM"/>
    </source>
</evidence>
<feature type="region of interest" description="Disordered" evidence="1">
    <location>
        <begin position="1"/>
        <end position="22"/>
    </location>
</feature>
<feature type="compositionally biased region" description="Polar residues" evidence="1">
    <location>
        <begin position="1"/>
        <end position="21"/>
    </location>
</feature>
<dbReference type="EMBL" id="FLMQ01000055">
    <property type="protein sequence ID" value="SBP87435.1"/>
    <property type="molecule type" value="Genomic_DNA"/>
</dbReference>
<proteinExistence type="predicted"/>
<accession>A0A238D2G0</accession>
<evidence type="ECO:0000256" key="1">
    <source>
        <dbReference type="SAM" id="MobiDB-lite"/>
    </source>
</evidence>
<dbReference type="AlphaFoldDB" id="A0A238D2G0"/>
<name>A0A238D2G0_THIDL</name>
<evidence type="ECO:0000313" key="2">
    <source>
        <dbReference type="EMBL" id="SBP87435.1"/>
    </source>
</evidence>
<organism evidence="2 3">
    <name type="scientific">Thiomonas delicata</name>
    <name type="common">Thiomonas cuprina</name>
    <dbReference type="NCBI Taxonomy" id="364030"/>
    <lineage>
        <taxon>Bacteria</taxon>
        <taxon>Pseudomonadati</taxon>
        <taxon>Pseudomonadota</taxon>
        <taxon>Betaproteobacteria</taxon>
        <taxon>Burkholderiales</taxon>
        <taxon>Thiomonas</taxon>
    </lineage>
</organism>
<sequence>MPVSARTSDLYSTGPTPSTGSPAGAGVVTLLTSLDSAAFALTSSHISTCVPNIGTILDFTFDPSYNTAGDTTSPAYPAGPSGCSYLAGRQLNWMLGGLSQNDHAQYLGPPGNANFLSLGGYVPFAQNNNNREKLLLFTSNDGFLYAVDATTGDLVWGWMPRPFVASLWDYKNFQSYGYFDGGFTTTDAVDTSTNPAASDWATYVVGTAQGGAYHYALKLSSNTSGSSTSPPLPTSQTWGTMVTVPHATSPQEQAPVIVTVNNTQYALYIVNTTTGTGSSAVTTSTLYEQNVATGLPASGTAISAALPFVANSLITYVSSTGSVWIGDNNGGVWSLNVSGTASSDAGNAVQVATTSPKAPINFVGYTEINGLPYIWAATQNEITAFSLSGGTSQILWASSGGTSPSGYLPNGSSGSLQSSTSVMPLQSGGQISAPPTLVNGVLIVPVYVPPTSSCSLVGVGYYDLFDLLSGGLPKIPITYKNNAITNGIVSLGSGIPYTPSVSVTQNGTVVYPGNSQAPNPQNPISPILFGGSVMNKPVAWRQY</sequence>
<dbReference type="Proteomes" id="UP000214566">
    <property type="component" value="Unassembled WGS sequence"/>
</dbReference>
<keyword evidence="3" id="KW-1185">Reference proteome</keyword>
<evidence type="ECO:0000313" key="3">
    <source>
        <dbReference type="Proteomes" id="UP000214566"/>
    </source>
</evidence>
<gene>
    <name evidence="2" type="ORF">THIARS_60148</name>
</gene>